<gene>
    <name evidence="1" type="ORF">JF886_01035</name>
</gene>
<organism evidence="1 2">
    <name type="scientific">Candidatus Aeolococcus gillhamiae</name>
    <dbReference type="NCBI Taxonomy" id="3127015"/>
    <lineage>
        <taxon>Bacteria</taxon>
        <taxon>Bacillati</taxon>
        <taxon>Candidatus Dormiibacterota</taxon>
        <taxon>Candidatus Dormibacteria</taxon>
        <taxon>Candidatus Aeolococcales</taxon>
        <taxon>Candidatus Aeolococcaceae</taxon>
        <taxon>Candidatus Aeolococcus</taxon>
    </lineage>
</organism>
<comment type="caution">
    <text evidence="1">The sequence shown here is derived from an EMBL/GenBank/DDBJ whole genome shotgun (WGS) entry which is preliminary data.</text>
</comment>
<reference evidence="1 2" key="1">
    <citation type="submission" date="2020-10" db="EMBL/GenBank/DDBJ databases">
        <title>Ca. Dormibacterota MAGs.</title>
        <authorList>
            <person name="Montgomery K."/>
        </authorList>
    </citation>
    <scope>NUCLEOTIDE SEQUENCE [LARGE SCALE GENOMIC DNA]</scope>
    <source>
        <strain evidence="1">SC8812_S17_18</strain>
    </source>
</reference>
<evidence type="ECO:0000313" key="1">
    <source>
        <dbReference type="EMBL" id="MBJ7593439.1"/>
    </source>
</evidence>
<dbReference type="EMBL" id="JAEKNS010000017">
    <property type="protein sequence ID" value="MBJ7593439.1"/>
    <property type="molecule type" value="Genomic_DNA"/>
</dbReference>
<evidence type="ECO:0000313" key="2">
    <source>
        <dbReference type="Proteomes" id="UP000606991"/>
    </source>
</evidence>
<dbReference type="AlphaFoldDB" id="A0A934JT59"/>
<name>A0A934JT59_9BACT</name>
<dbReference type="InterPro" id="IPR009351">
    <property type="entry name" value="AlkZ-like"/>
</dbReference>
<dbReference type="Pfam" id="PF06224">
    <property type="entry name" value="AlkZ-like"/>
    <property type="match status" value="1"/>
</dbReference>
<sequence length="363" mass="39511">MADMDLLHERLRSQHLLGSPPATPADVVRHLVAVQSQDYPASRWAVAQRTPNLAGAHVDDALSNGSILRTHVLRPTWHLVTPEDIRWMLLLTAPRVKALMAYGYRRSGVDAAMLAKSNRVVAAALRRGPLTRIELGDALRHEGIEPRFDNRLAHLMIGAELDAIVCSGPLLGKQHTYALLDEVVPPAPAKDRATALAVLAGRYFTSHGPATIKDFAWWSGLSIADATSGANTAQPQTECTEVAGRTYWFAPTAERAGGAAPTAHLLPDFDEYTVAYADRTHLIDAADLHHMPSRMDVISNNVLVVNGRVVGSWKRAIEQGTLRVTVTPFQELTKRARAAIATAAARYAAFLQLPLLLEVQPPP</sequence>
<accession>A0A934JT59</accession>
<dbReference type="PANTHER" id="PTHR38479:SF2">
    <property type="entry name" value="WINGED HELIX DNA-BINDING DOMAIN-CONTAINING PROTEIN"/>
    <property type="match status" value="1"/>
</dbReference>
<protein>
    <submittedName>
        <fullName evidence="1">AlkZ family DNA glycosylase</fullName>
    </submittedName>
</protein>
<dbReference type="PANTHER" id="PTHR38479">
    <property type="entry name" value="LMO0824 PROTEIN"/>
    <property type="match status" value="1"/>
</dbReference>
<proteinExistence type="predicted"/>
<dbReference type="Proteomes" id="UP000606991">
    <property type="component" value="Unassembled WGS sequence"/>
</dbReference>